<dbReference type="InterPro" id="IPR045584">
    <property type="entry name" value="Pilin-like"/>
</dbReference>
<keyword evidence="3 6" id="KW-0812">Transmembrane</keyword>
<keyword evidence="4 6" id="KW-1133">Transmembrane helix</keyword>
<keyword evidence="2" id="KW-0488">Methylation</keyword>
<evidence type="ECO:0000256" key="6">
    <source>
        <dbReference type="SAM" id="Phobius"/>
    </source>
</evidence>
<evidence type="ECO:0000256" key="5">
    <source>
        <dbReference type="ARBA" id="ARBA00023136"/>
    </source>
</evidence>
<dbReference type="EMBL" id="AXZF01000020">
    <property type="protein sequence ID" value="ERT69489.1"/>
    <property type="molecule type" value="Genomic_DNA"/>
</dbReference>
<feature type="transmembrane region" description="Helical" evidence="6">
    <location>
        <begin position="9"/>
        <end position="29"/>
    </location>
</feature>
<dbReference type="STRING" id="1319815.HMPREF0202_00604"/>
<evidence type="ECO:0000256" key="3">
    <source>
        <dbReference type="ARBA" id="ARBA00022692"/>
    </source>
</evidence>
<dbReference type="GO" id="GO:0015628">
    <property type="term" value="P:protein secretion by the type II secretion system"/>
    <property type="evidence" value="ECO:0007669"/>
    <property type="project" value="InterPro"/>
</dbReference>
<dbReference type="SUPFAM" id="SSF54523">
    <property type="entry name" value="Pili subunits"/>
    <property type="match status" value="1"/>
</dbReference>
<evidence type="ECO:0000256" key="1">
    <source>
        <dbReference type="ARBA" id="ARBA00004167"/>
    </source>
</evidence>
<protein>
    <recommendedName>
        <fullName evidence="9">Prepilin-type cleavage/methylation protein</fullName>
    </recommendedName>
</protein>
<dbReference type="Gene3D" id="3.30.700.10">
    <property type="entry name" value="Glycoprotein, Type 4 Pilin"/>
    <property type="match status" value="1"/>
</dbReference>
<dbReference type="HOGENOM" id="CLU_137293_0_0_0"/>
<name>U7VEC0_9FUSO</name>
<dbReference type="AlphaFoldDB" id="U7VEC0"/>
<sequence length="148" mass="16525">MKKKKNKGFSVIEIVLVLGVIGILSSFIAPKVRDYLALAKDSKAINTLQSLRMANETYYLENGNYPSSKDNNMSEILVELSKYVGDKFELVENELLIDIGGSKESAETKEIKYGGKVKVDLNSSKEFILTPHGDTSNFNIRGDEWSKL</sequence>
<accession>U7VEC0</accession>
<comment type="subcellular location">
    <subcellularLocation>
        <location evidence="1">Membrane</location>
        <topology evidence="1">Single-pass membrane protein</topology>
    </subcellularLocation>
</comment>
<dbReference type="PRINTS" id="PR00813">
    <property type="entry name" value="BCTERIALGSPG"/>
</dbReference>
<dbReference type="PANTHER" id="PTHR30093">
    <property type="entry name" value="GENERAL SECRETION PATHWAY PROTEIN G"/>
    <property type="match status" value="1"/>
</dbReference>
<gene>
    <name evidence="7" type="ORF">HMPREF0202_00604</name>
</gene>
<dbReference type="InterPro" id="IPR012902">
    <property type="entry name" value="N_methyl_site"/>
</dbReference>
<evidence type="ECO:0008006" key="9">
    <source>
        <dbReference type="Google" id="ProtNLM"/>
    </source>
</evidence>
<dbReference type="InterPro" id="IPR000983">
    <property type="entry name" value="Bac_GSPG_pilin"/>
</dbReference>
<dbReference type="Proteomes" id="UP000017081">
    <property type="component" value="Unassembled WGS sequence"/>
</dbReference>
<comment type="caution">
    <text evidence="7">The sequence shown here is derived from an EMBL/GenBank/DDBJ whole genome shotgun (WGS) entry which is preliminary data.</text>
</comment>
<dbReference type="NCBIfam" id="TIGR02532">
    <property type="entry name" value="IV_pilin_GFxxxE"/>
    <property type="match status" value="1"/>
</dbReference>
<dbReference type="PANTHER" id="PTHR30093:SF44">
    <property type="entry name" value="TYPE II SECRETION SYSTEM CORE PROTEIN G"/>
    <property type="match status" value="1"/>
</dbReference>
<evidence type="ECO:0000256" key="4">
    <source>
        <dbReference type="ARBA" id="ARBA00022989"/>
    </source>
</evidence>
<dbReference type="GO" id="GO:0016020">
    <property type="term" value="C:membrane"/>
    <property type="evidence" value="ECO:0007669"/>
    <property type="project" value="UniProtKB-SubCell"/>
</dbReference>
<evidence type="ECO:0000313" key="7">
    <source>
        <dbReference type="EMBL" id="ERT69489.1"/>
    </source>
</evidence>
<organism evidence="7 8">
    <name type="scientific">Cetobacterium somerae ATCC BAA-474</name>
    <dbReference type="NCBI Taxonomy" id="1319815"/>
    <lineage>
        <taxon>Bacteria</taxon>
        <taxon>Fusobacteriati</taxon>
        <taxon>Fusobacteriota</taxon>
        <taxon>Fusobacteriia</taxon>
        <taxon>Fusobacteriales</taxon>
        <taxon>Fusobacteriaceae</taxon>
        <taxon>Cetobacterium</taxon>
    </lineage>
</organism>
<dbReference type="RefSeq" id="WP_023050151.1">
    <property type="nucleotide sequence ID" value="NZ_CP173065.2"/>
</dbReference>
<proteinExistence type="predicted"/>
<evidence type="ECO:0000313" key="8">
    <source>
        <dbReference type="Proteomes" id="UP000017081"/>
    </source>
</evidence>
<keyword evidence="8" id="KW-1185">Reference proteome</keyword>
<dbReference type="eggNOG" id="COG2165">
    <property type="taxonomic scope" value="Bacteria"/>
</dbReference>
<reference evidence="7 8" key="1">
    <citation type="submission" date="2013-08" db="EMBL/GenBank/DDBJ databases">
        <authorList>
            <person name="Weinstock G."/>
            <person name="Sodergren E."/>
            <person name="Wylie T."/>
            <person name="Fulton L."/>
            <person name="Fulton R."/>
            <person name="Fronick C."/>
            <person name="O'Laughlin M."/>
            <person name="Godfrey J."/>
            <person name="Miner T."/>
            <person name="Herter B."/>
            <person name="Appelbaum E."/>
            <person name="Cordes M."/>
            <person name="Lek S."/>
            <person name="Wollam A."/>
            <person name="Pepin K.H."/>
            <person name="Palsikar V.B."/>
            <person name="Mitreva M."/>
            <person name="Wilson R.K."/>
        </authorList>
    </citation>
    <scope>NUCLEOTIDE SEQUENCE [LARGE SCALE GENOMIC DNA]</scope>
    <source>
        <strain evidence="7 8">ATCC BAA-474</strain>
    </source>
</reference>
<keyword evidence="5 6" id="KW-0472">Membrane</keyword>
<dbReference type="GO" id="GO:0015627">
    <property type="term" value="C:type II protein secretion system complex"/>
    <property type="evidence" value="ECO:0007669"/>
    <property type="project" value="InterPro"/>
</dbReference>
<evidence type="ECO:0000256" key="2">
    <source>
        <dbReference type="ARBA" id="ARBA00022481"/>
    </source>
</evidence>